<dbReference type="EMBL" id="GBRH01235952">
    <property type="protein sequence ID" value="JAD61943.1"/>
    <property type="molecule type" value="Transcribed_RNA"/>
</dbReference>
<dbReference type="AlphaFoldDB" id="A0A0A9BIF4"/>
<proteinExistence type="predicted"/>
<feature type="compositionally biased region" description="Basic and acidic residues" evidence="1">
    <location>
        <begin position="40"/>
        <end position="51"/>
    </location>
</feature>
<protein>
    <submittedName>
        <fullName evidence="2">Uncharacterized protein</fullName>
    </submittedName>
</protein>
<sequence length="103" mass="11426">MGQPPHGIFSSFLGQTHPSKNRGMGTALSVRAQHVSRTHRSVDHPLPHPRDPLTPFLDAQSGGAPWVSATASRRRLRSWRDWKKPTYRAVLGDLGSISGDHRQ</sequence>
<evidence type="ECO:0000256" key="1">
    <source>
        <dbReference type="SAM" id="MobiDB-lite"/>
    </source>
</evidence>
<accession>A0A0A9BIF4</accession>
<feature type="region of interest" description="Disordered" evidence="1">
    <location>
        <begin position="1"/>
        <end position="64"/>
    </location>
</feature>
<evidence type="ECO:0000313" key="2">
    <source>
        <dbReference type="EMBL" id="JAD61943.1"/>
    </source>
</evidence>
<reference evidence="2" key="1">
    <citation type="submission" date="2014-09" db="EMBL/GenBank/DDBJ databases">
        <authorList>
            <person name="Magalhaes I.L.F."/>
            <person name="Oliveira U."/>
            <person name="Santos F.R."/>
            <person name="Vidigal T.H.D.A."/>
            <person name="Brescovit A.D."/>
            <person name="Santos A.J."/>
        </authorList>
    </citation>
    <scope>NUCLEOTIDE SEQUENCE</scope>
    <source>
        <tissue evidence="2">Shoot tissue taken approximately 20 cm above the soil surface</tissue>
    </source>
</reference>
<organism evidence="2">
    <name type="scientific">Arundo donax</name>
    <name type="common">Giant reed</name>
    <name type="synonym">Donax arundinaceus</name>
    <dbReference type="NCBI Taxonomy" id="35708"/>
    <lineage>
        <taxon>Eukaryota</taxon>
        <taxon>Viridiplantae</taxon>
        <taxon>Streptophyta</taxon>
        <taxon>Embryophyta</taxon>
        <taxon>Tracheophyta</taxon>
        <taxon>Spermatophyta</taxon>
        <taxon>Magnoliopsida</taxon>
        <taxon>Liliopsida</taxon>
        <taxon>Poales</taxon>
        <taxon>Poaceae</taxon>
        <taxon>PACMAD clade</taxon>
        <taxon>Arundinoideae</taxon>
        <taxon>Arundineae</taxon>
        <taxon>Arundo</taxon>
    </lineage>
</organism>
<reference evidence="2" key="2">
    <citation type="journal article" date="2015" name="Data Brief">
        <title>Shoot transcriptome of the giant reed, Arundo donax.</title>
        <authorList>
            <person name="Barrero R.A."/>
            <person name="Guerrero F.D."/>
            <person name="Moolhuijzen P."/>
            <person name="Goolsby J.A."/>
            <person name="Tidwell J."/>
            <person name="Bellgard S.E."/>
            <person name="Bellgard M.I."/>
        </authorList>
    </citation>
    <scope>NUCLEOTIDE SEQUENCE</scope>
    <source>
        <tissue evidence="2">Shoot tissue taken approximately 20 cm above the soil surface</tissue>
    </source>
</reference>
<name>A0A0A9BIF4_ARUDO</name>